<dbReference type="EMBL" id="CAXAMM010016224">
    <property type="protein sequence ID" value="CAK9038376.1"/>
    <property type="molecule type" value="Genomic_DNA"/>
</dbReference>
<dbReference type="Pfam" id="PF00022">
    <property type="entry name" value="Actin"/>
    <property type="match status" value="1"/>
</dbReference>
<sequence>MAMQALFEPARLLKRDEEEQGIHKMAAESILESGRDTQKALAGNIVLSGGSMSFPGMCHRVEEELQKLLPTTVKAAVKLVKSPTYAAFTGGSIVASMPDLLDTFMTRSEYEEHGAAFIHKKSVRLTQPPTMS</sequence>
<dbReference type="InterPro" id="IPR043129">
    <property type="entry name" value="ATPase_NBD"/>
</dbReference>
<organism evidence="1 2">
    <name type="scientific">Durusdinium trenchii</name>
    <dbReference type="NCBI Taxonomy" id="1381693"/>
    <lineage>
        <taxon>Eukaryota</taxon>
        <taxon>Sar</taxon>
        <taxon>Alveolata</taxon>
        <taxon>Dinophyceae</taxon>
        <taxon>Suessiales</taxon>
        <taxon>Symbiodiniaceae</taxon>
        <taxon>Durusdinium</taxon>
    </lineage>
</organism>
<comment type="caution">
    <text evidence="1">The sequence shown here is derived from an EMBL/GenBank/DDBJ whole genome shotgun (WGS) entry which is preliminary data.</text>
</comment>
<proteinExistence type="predicted"/>
<keyword evidence="2" id="KW-1185">Reference proteome</keyword>
<dbReference type="Proteomes" id="UP001642464">
    <property type="component" value="Unassembled WGS sequence"/>
</dbReference>
<evidence type="ECO:0000313" key="2">
    <source>
        <dbReference type="Proteomes" id="UP001642464"/>
    </source>
</evidence>
<gene>
    <name evidence="1" type="ORF">SCF082_LOCUS22582</name>
</gene>
<reference evidence="1 2" key="1">
    <citation type="submission" date="2024-02" db="EMBL/GenBank/DDBJ databases">
        <authorList>
            <person name="Chen Y."/>
            <person name="Shah S."/>
            <person name="Dougan E. K."/>
            <person name="Thang M."/>
            <person name="Chan C."/>
        </authorList>
    </citation>
    <scope>NUCLEOTIDE SEQUENCE [LARGE SCALE GENOMIC DNA]</scope>
</reference>
<evidence type="ECO:0000313" key="1">
    <source>
        <dbReference type="EMBL" id="CAK9038376.1"/>
    </source>
</evidence>
<dbReference type="PANTHER" id="PTHR11937">
    <property type="entry name" value="ACTIN"/>
    <property type="match status" value="1"/>
</dbReference>
<protein>
    <submittedName>
        <fullName evidence="1">Actin-3 (Actin-3-sub 1)</fullName>
    </submittedName>
</protein>
<dbReference type="InterPro" id="IPR004000">
    <property type="entry name" value="Actin"/>
</dbReference>
<accession>A0ABP0LHY9</accession>
<name>A0ABP0LHY9_9DINO</name>
<dbReference type="Gene3D" id="3.30.420.40">
    <property type="match status" value="1"/>
</dbReference>
<dbReference type="SUPFAM" id="SSF53067">
    <property type="entry name" value="Actin-like ATPase domain"/>
    <property type="match status" value="1"/>
</dbReference>